<dbReference type="RefSeq" id="WP_042233632.1">
    <property type="nucleotide sequence ID" value="NZ_CP026520.1"/>
</dbReference>
<dbReference type="KEGG" id="pchi:PC41400_25995"/>
<keyword evidence="2" id="KW-0012">Acyltransferase</keyword>
<dbReference type="PROSITE" id="PS51186">
    <property type="entry name" value="GNAT"/>
    <property type="match status" value="1"/>
</dbReference>
<dbReference type="InterPro" id="IPR050680">
    <property type="entry name" value="YpeA/RimI_acetyltransf"/>
</dbReference>
<dbReference type="OrthoDB" id="2638380at2"/>
<sequence>MIRKRIPAKDDRILVRLTEKELLPYTRMTVPEANVNLSEMKKRFKLGETFVVDEGSSAAGFVSVQVSDDSLFVDMLAVDSRFQGRGLGTSLMEHAERYGRKLKCRASRLYVDSVNEKAISFYLSKGYTIKSYVPQLRIHLMEKGL</sequence>
<evidence type="ECO:0000259" key="3">
    <source>
        <dbReference type="PROSITE" id="PS51186"/>
    </source>
</evidence>
<evidence type="ECO:0000313" key="6">
    <source>
        <dbReference type="Proteomes" id="UP000288943"/>
    </source>
</evidence>
<dbReference type="GO" id="GO:0016747">
    <property type="term" value="F:acyltransferase activity, transferring groups other than amino-acyl groups"/>
    <property type="evidence" value="ECO:0007669"/>
    <property type="project" value="InterPro"/>
</dbReference>
<evidence type="ECO:0000256" key="2">
    <source>
        <dbReference type="ARBA" id="ARBA00023315"/>
    </source>
</evidence>
<evidence type="ECO:0000256" key="1">
    <source>
        <dbReference type="ARBA" id="ARBA00022679"/>
    </source>
</evidence>
<feature type="domain" description="N-acetyltransferase" evidence="3">
    <location>
        <begin position="1"/>
        <end position="145"/>
    </location>
</feature>
<dbReference type="PANTHER" id="PTHR43420">
    <property type="entry name" value="ACETYLTRANSFERASE"/>
    <property type="match status" value="1"/>
</dbReference>
<name>A0A410X2V8_9BACL</name>
<dbReference type="CDD" id="cd04301">
    <property type="entry name" value="NAT_SF"/>
    <property type="match status" value="1"/>
</dbReference>
<dbReference type="AlphaFoldDB" id="A0A410X2V8"/>
<dbReference type="Pfam" id="PF00583">
    <property type="entry name" value="Acetyltransf_1"/>
    <property type="match status" value="1"/>
</dbReference>
<dbReference type="InterPro" id="IPR016181">
    <property type="entry name" value="Acyl_CoA_acyltransferase"/>
</dbReference>
<dbReference type="Proteomes" id="UP001527202">
    <property type="component" value="Unassembled WGS sequence"/>
</dbReference>
<organism evidence="5 6">
    <name type="scientific">Paenibacillus chitinolyticus</name>
    <dbReference type="NCBI Taxonomy" id="79263"/>
    <lineage>
        <taxon>Bacteria</taxon>
        <taxon>Bacillati</taxon>
        <taxon>Bacillota</taxon>
        <taxon>Bacilli</taxon>
        <taxon>Bacillales</taxon>
        <taxon>Paenibacillaceae</taxon>
        <taxon>Paenibacillus</taxon>
    </lineage>
</organism>
<keyword evidence="7" id="KW-1185">Reference proteome</keyword>
<dbReference type="EMBL" id="CP026520">
    <property type="protein sequence ID" value="QAV20952.1"/>
    <property type="molecule type" value="Genomic_DNA"/>
</dbReference>
<evidence type="ECO:0000313" key="4">
    <source>
        <dbReference type="EMBL" id="MCY9599288.1"/>
    </source>
</evidence>
<protein>
    <submittedName>
        <fullName evidence="4 5">N-acetyltransferase</fullName>
    </submittedName>
</protein>
<reference evidence="5 6" key="1">
    <citation type="submission" date="2018-01" db="EMBL/GenBank/DDBJ databases">
        <title>The whole genome sequencing and assembly of Paenibacillus chitinolyticus KCCM 41400 strain.</title>
        <authorList>
            <person name="Kim J.-Y."/>
            <person name="Park M.-K."/>
            <person name="Lee Y.-J."/>
            <person name="Yi H."/>
            <person name="Bahn Y.-S."/>
            <person name="Kim J.F."/>
            <person name="Lee D.-W."/>
        </authorList>
    </citation>
    <scope>NUCLEOTIDE SEQUENCE [LARGE SCALE GENOMIC DNA]</scope>
    <source>
        <strain evidence="5 6">KCCM 41400</strain>
    </source>
</reference>
<gene>
    <name evidence="4" type="ORF">M5X16_26460</name>
    <name evidence="5" type="ORF">PC41400_25995</name>
</gene>
<reference evidence="4 7" key="2">
    <citation type="submission" date="2022-05" db="EMBL/GenBank/DDBJ databases">
        <title>Genome Sequencing of Bee-Associated Microbes.</title>
        <authorList>
            <person name="Dunlap C."/>
        </authorList>
    </citation>
    <scope>NUCLEOTIDE SEQUENCE [LARGE SCALE GENOMIC DNA]</scope>
    <source>
        <strain evidence="4 7">NRRL B-23120</strain>
    </source>
</reference>
<dbReference type="EMBL" id="JAMDMJ010000042">
    <property type="protein sequence ID" value="MCY9599288.1"/>
    <property type="molecule type" value="Genomic_DNA"/>
</dbReference>
<dbReference type="InterPro" id="IPR000182">
    <property type="entry name" value="GNAT_dom"/>
</dbReference>
<proteinExistence type="predicted"/>
<dbReference type="GeneID" id="95378246"/>
<dbReference type="Gene3D" id="3.40.630.30">
    <property type="match status" value="1"/>
</dbReference>
<dbReference type="SUPFAM" id="SSF55729">
    <property type="entry name" value="Acyl-CoA N-acyltransferases (Nat)"/>
    <property type="match status" value="1"/>
</dbReference>
<evidence type="ECO:0000313" key="5">
    <source>
        <dbReference type="EMBL" id="QAV20952.1"/>
    </source>
</evidence>
<evidence type="ECO:0000313" key="7">
    <source>
        <dbReference type="Proteomes" id="UP001527202"/>
    </source>
</evidence>
<keyword evidence="1 5" id="KW-0808">Transferase</keyword>
<dbReference type="Proteomes" id="UP000288943">
    <property type="component" value="Chromosome"/>
</dbReference>
<accession>A0A410X2V8</accession>